<proteinExistence type="predicted"/>
<dbReference type="PIRSF" id="PIRSF015736">
    <property type="entry name" value="MI"/>
    <property type="match status" value="1"/>
</dbReference>
<accession>A0A076MHV3</accession>
<dbReference type="RefSeq" id="WP_017986172.1">
    <property type="nucleotide sequence ID" value="NZ_AQUL01000001.1"/>
</dbReference>
<dbReference type="Pfam" id="PF17645">
    <property type="entry name" value="Amdase"/>
    <property type="match status" value="1"/>
</dbReference>
<dbReference type="EMBL" id="CP009110">
    <property type="protein sequence ID" value="AIJ20309.1"/>
    <property type="molecule type" value="Genomic_DNA"/>
</dbReference>
<dbReference type="HOGENOM" id="CLU_068086_5_1_11"/>
<dbReference type="PANTHER" id="PTHR40267">
    <property type="entry name" value="BLR3294 PROTEIN"/>
    <property type="match status" value="1"/>
</dbReference>
<dbReference type="eggNOG" id="COG3473">
    <property type="taxonomic scope" value="Bacteria"/>
</dbReference>
<protein>
    <submittedName>
        <fullName evidence="1">Asp/Glu/hydantoin racemase</fullName>
    </submittedName>
</protein>
<gene>
    <name evidence="1" type="ORF">AMETH_0217</name>
</gene>
<dbReference type="InterPro" id="IPR026286">
    <property type="entry name" value="MaiA/AMDase"/>
</dbReference>
<dbReference type="KEGG" id="amq:AMETH_0217"/>
<keyword evidence="2" id="KW-1185">Reference proteome</keyword>
<organism evidence="1 2">
    <name type="scientific">Amycolatopsis methanolica 239</name>
    <dbReference type="NCBI Taxonomy" id="1068978"/>
    <lineage>
        <taxon>Bacteria</taxon>
        <taxon>Bacillati</taxon>
        <taxon>Actinomycetota</taxon>
        <taxon>Actinomycetes</taxon>
        <taxon>Pseudonocardiales</taxon>
        <taxon>Pseudonocardiaceae</taxon>
        <taxon>Amycolatopsis</taxon>
        <taxon>Amycolatopsis methanolica group</taxon>
    </lineage>
</organism>
<dbReference type="Proteomes" id="UP000062973">
    <property type="component" value="Chromosome"/>
</dbReference>
<reference evidence="1 2" key="1">
    <citation type="submission" date="2014-07" db="EMBL/GenBank/DDBJ databases">
        <title>Whole Genome Sequence of the Amycolatopsis methanolica 239.</title>
        <authorList>
            <person name="Tang B."/>
        </authorList>
    </citation>
    <scope>NUCLEOTIDE SEQUENCE [LARGE SCALE GENOMIC DNA]</scope>
    <source>
        <strain evidence="1 2">239</strain>
    </source>
</reference>
<evidence type="ECO:0000313" key="1">
    <source>
        <dbReference type="EMBL" id="AIJ20309.1"/>
    </source>
</evidence>
<dbReference type="STRING" id="1068978.AMETH_0217"/>
<dbReference type="InterPro" id="IPR053714">
    <property type="entry name" value="Iso_Racemase_Enz_sf"/>
</dbReference>
<dbReference type="PATRIC" id="fig|1068978.7.peg.231"/>
<name>A0A076MHV3_AMYME</name>
<evidence type="ECO:0000313" key="2">
    <source>
        <dbReference type="Proteomes" id="UP000062973"/>
    </source>
</evidence>
<dbReference type="Gene3D" id="3.40.50.12500">
    <property type="match status" value="1"/>
</dbReference>
<dbReference type="OrthoDB" id="4537983at2"/>
<sequence length="251" mass="26504">MTADPFEIALPVQTGIGVVAPFDFALDRELWRWVPDHACLHTTRLPYLPEPVTVQLAEALADPHGVRRATHDLLVPEPEVVAYSCTSGSFIGGAAGEAALVAAMLDAGASRAVTTSGAMVSALESLGVRRVAVVTPYVDAVTDRLVSFLAEYGITTTASVGLGMLGDIWKMTYARVLAAVAELDTTGADALFVSCTNVPTYDVIEPLWRRLGIPVLTANQVTMWSALRAAGVPLGWDLGAPARREFGLATG</sequence>
<dbReference type="AlphaFoldDB" id="A0A076MHV3"/>
<dbReference type="PANTHER" id="PTHR40267:SF1">
    <property type="entry name" value="BLR3294 PROTEIN"/>
    <property type="match status" value="1"/>
</dbReference>